<dbReference type="InterPro" id="IPR007922">
    <property type="entry name" value="DciA-like"/>
</dbReference>
<dbReference type="AlphaFoldDB" id="A0A410JVK9"/>
<organism evidence="1 2">
    <name type="scientific">Geovibrio thiophilus</name>
    <dbReference type="NCBI Taxonomy" id="139438"/>
    <lineage>
        <taxon>Bacteria</taxon>
        <taxon>Pseudomonadati</taxon>
        <taxon>Deferribacterota</taxon>
        <taxon>Deferribacteres</taxon>
        <taxon>Deferribacterales</taxon>
        <taxon>Geovibrionaceae</taxon>
        <taxon>Geovibrio</taxon>
    </lineage>
</organism>
<dbReference type="PANTHER" id="PTHR36456:SF1">
    <property type="entry name" value="UPF0232 PROTEIN SCO3875"/>
    <property type="match status" value="1"/>
</dbReference>
<dbReference type="OrthoDB" id="9797567at2"/>
<dbReference type="EMBL" id="CP035108">
    <property type="protein sequence ID" value="QAR32240.1"/>
    <property type="molecule type" value="Genomic_DNA"/>
</dbReference>
<evidence type="ECO:0000313" key="1">
    <source>
        <dbReference type="EMBL" id="QAR32240.1"/>
    </source>
</evidence>
<reference evidence="1 2" key="1">
    <citation type="submission" date="2019-01" db="EMBL/GenBank/DDBJ databases">
        <title>Geovibrio thiophilus DSM 11263, complete genome.</title>
        <authorList>
            <person name="Spring S."/>
            <person name="Bunk B."/>
            <person name="Sproer C."/>
        </authorList>
    </citation>
    <scope>NUCLEOTIDE SEQUENCE [LARGE SCALE GENOMIC DNA]</scope>
    <source>
        <strain evidence="1 2">DSM 11263</strain>
    </source>
</reference>
<accession>A0A410JVK9</accession>
<proteinExistence type="predicted"/>
<gene>
    <name evidence="1" type="ORF">EP073_02160</name>
</gene>
<name>A0A410JVK9_9BACT</name>
<dbReference type="Pfam" id="PF05258">
    <property type="entry name" value="DciA"/>
    <property type="match status" value="1"/>
</dbReference>
<dbReference type="KEGG" id="gtl:EP073_02160"/>
<dbReference type="RefSeq" id="WP_128465527.1">
    <property type="nucleotide sequence ID" value="NZ_CP035108.1"/>
</dbReference>
<dbReference type="PANTHER" id="PTHR36456">
    <property type="entry name" value="UPF0232 PROTEIN SCO3875"/>
    <property type="match status" value="1"/>
</dbReference>
<evidence type="ECO:0000313" key="2">
    <source>
        <dbReference type="Proteomes" id="UP000287502"/>
    </source>
</evidence>
<sequence length="146" mass="16641">MKKISELLDNKLAGEAREHSSLAKTWHHAVGDTVAAVAMPLKIDGTCLIVGVSDNMWLSELSHMKDEIMENLAAKGMNVKDIRFVFRQAPRRKTKPVFVPRNLTDKEERTVKHMCSVIKDKTLRESAEKAMRAYFGKYSYDDFIGR</sequence>
<dbReference type="Proteomes" id="UP000287502">
    <property type="component" value="Chromosome"/>
</dbReference>
<keyword evidence="2" id="KW-1185">Reference proteome</keyword>
<protein>
    <submittedName>
        <fullName evidence="1">DUF721 domain-containing protein</fullName>
    </submittedName>
</protein>